<dbReference type="PRINTS" id="PR00111">
    <property type="entry name" value="ABHYDROLASE"/>
</dbReference>
<evidence type="ECO:0000259" key="1">
    <source>
        <dbReference type="Pfam" id="PF12697"/>
    </source>
</evidence>
<dbReference type="SUPFAM" id="SSF53474">
    <property type="entry name" value="alpha/beta-Hydrolases"/>
    <property type="match status" value="1"/>
</dbReference>
<dbReference type="InterPro" id="IPR029058">
    <property type="entry name" value="AB_hydrolase_fold"/>
</dbReference>
<protein>
    <submittedName>
        <fullName evidence="2">Unannotated protein</fullName>
    </submittedName>
</protein>
<dbReference type="InterPro" id="IPR050266">
    <property type="entry name" value="AB_hydrolase_sf"/>
</dbReference>
<dbReference type="PANTHER" id="PTHR43798">
    <property type="entry name" value="MONOACYLGLYCEROL LIPASE"/>
    <property type="match status" value="1"/>
</dbReference>
<organism evidence="2">
    <name type="scientific">freshwater metagenome</name>
    <dbReference type="NCBI Taxonomy" id="449393"/>
    <lineage>
        <taxon>unclassified sequences</taxon>
        <taxon>metagenomes</taxon>
        <taxon>ecological metagenomes</taxon>
    </lineage>
</organism>
<accession>A0A6J7JJW6</accession>
<dbReference type="EMBL" id="CAFBNG010000130">
    <property type="protein sequence ID" value="CAB4942422.1"/>
    <property type="molecule type" value="Genomic_DNA"/>
</dbReference>
<dbReference type="InterPro" id="IPR000073">
    <property type="entry name" value="AB_hydrolase_1"/>
</dbReference>
<evidence type="ECO:0000313" key="2">
    <source>
        <dbReference type="EMBL" id="CAB4942422.1"/>
    </source>
</evidence>
<feature type="domain" description="AB hydrolase-1" evidence="1">
    <location>
        <begin position="14"/>
        <end position="247"/>
    </location>
</feature>
<sequence length="261" mass="28917">MRLKYARKGSGDPLVFIHGLGSAATIWRSLTEPLAKDFDTISVDLPGHGQSDLPEGIDVTPEALADYVIETLDHLQIKTFHLAGNSLGGWVALELAAKYPTRVRSLVGFAPAGLWLTPFRSRYPGTALPRIVAKISFPITPLILRSKIIRKLAFTNISPKADQLQFKICLDASRAIAKSPGYYPAWNGMLHRRFDKKIPPSIPVAIIFGDTDKTLPAHTSQERSLAPAQSNWQIWPECGHAPMWDEREKSIAIIYEIAGRK</sequence>
<dbReference type="AlphaFoldDB" id="A0A6J7JJW6"/>
<dbReference type="Gene3D" id="3.40.50.1820">
    <property type="entry name" value="alpha/beta hydrolase"/>
    <property type="match status" value="1"/>
</dbReference>
<gene>
    <name evidence="2" type="ORF">UFOPK3774_00718</name>
</gene>
<reference evidence="2" key="1">
    <citation type="submission" date="2020-05" db="EMBL/GenBank/DDBJ databases">
        <authorList>
            <person name="Chiriac C."/>
            <person name="Salcher M."/>
            <person name="Ghai R."/>
            <person name="Kavagutti S V."/>
        </authorList>
    </citation>
    <scope>NUCLEOTIDE SEQUENCE</scope>
</reference>
<name>A0A6J7JJW6_9ZZZZ</name>
<proteinExistence type="predicted"/>
<dbReference type="Pfam" id="PF12697">
    <property type="entry name" value="Abhydrolase_6"/>
    <property type="match status" value="1"/>
</dbReference>